<feature type="region of interest" description="Disordered" evidence="1">
    <location>
        <begin position="522"/>
        <end position="563"/>
    </location>
</feature>
<name>Q2S1P4_SALRD</name>
<proteinExistence type="predicted"/>
<organism evidence="2 3">
    <name type="scientific">Salinibacter ruber (strain DSM 13855 / M31)</name>
    <dbReference type="NCBI Taxonomy" id="309807"/>
    <lineage>
        <taxon>Bacteria</taxon>
        <taxon>Pseudomonadati</taxon>
        <taxon>Rhodothermota</taxon>
        <taxon>Rhodothermia</taxon>
        <taxon>Rhodothermales</taxon>
        <taxon>Salinibacteraceae</taxon>
        <taxon>Salinibacter</taxon>
    </lineage>
</organism>
<reference evidence="2 3" key="1">
    <citation type="journal article" date="2005" name="Proc. Natl. Acad. Sci. U.S.A.">
        <title>The genome of Salinibacter ruber: convergence and gene exchange among hyperhalophilic bacteria and archaea.</title>
        <authorList>
            <person name="Mongodin E.F."/>
            <person name="Nelson K.E."/>
            <person name="Daugherty S."/>
            <person name="Deboy R.T."/>
            <person name="Wister J."/>
            <person name="Khouri H."/>
            <person name="Weidman J."/>
            <person name="Walsh D.A."/>
            <person name="Papke R.T."/>
            <person name="Sanchez Perez G."/>
            <person name="Sharma A.K."/>
            <person name="Nesbo C.L."/>
            <person name="MacLeod D."/>
            <person name="Bapteste E."/>
            <person name="Doolittle W.F."/>
            <person name="Charlebois R.L."/>
            <person name="Legault B."/>
            <person name="Rodriguez-Valera F."/>
        </authorList>
    </citation>
    <scope>NUCLEOTIDE SEQUENCE [LARGE SCALE GENOMIC DNA]</scope>
    <source>
        <strain evidence="3">DSM 13855 / CECT 5946 / M31</strain>
    </source>
</reference>
<feature type="compositionally biased region" description="Polar residues" evidence="1">
    <location>
        <begin position="595"/>
        <end position="609"/>
    </location>
</feature>
<protein>
    <submittedName>
        <fullName evidence="2">Uncharacterized protein</fullName>
    </submittedName>
</protein>
<feature type="compositionally biased region" description="Basic and acidic residues" evidence="1">
    <location>
        <begin position="537"/>
        <end position="553"/>
    </location>
</feature>
<sequence>MSPPQQGPQASGGDVGMGVLLLRRTNHHPTRSRPVHGCPLGGRQGLQRGVGLRAGLSKNRLYTSVGPIYGNRHGPNLGRFGIVFPLHIFDDSEGEEGEVLSVLDVFLAVAISVFVFKCCIAESDCGAAHCLHVRSLGCYLDGRARSQRILILHVLHRQFIGLRQIRRTRLDLHGIHLYLRPPREDNGNRLDDRVLVARLRRVGAVVRVHDRIDVVGPHRTGLHGSNPIERQRICGRECDRSLSLIVGLDRAPDEPRVRTEGNGGARHHGIPVLVSHEHLDRSRYTRILETREVCPFRGEAEVTFIGEAPMDGEPDRLGLEGRLVGPFGLGHHLYHARLLSARYIHGGLPLPVGLHGARGQAGPFGPLPESEVYVHGLVRLDGLPGRVDDLERQPRDARPPALLHADRTGRLVLQHNVGGTSGLSVFFPPNLEREAQVGRARIGRCLPRLLSIHPLFRHRDDNLRRIADINSLVEAARRIGRGRLFNLLACVVRELNDDLRTHHGVRGGVEHLAGHGRVAGAAPAEVTAKSNSQKKSGRQDEGQRSTGAKRTEHGTGTGVGSQRIIMMRQEAFRNLPAPRGAPHKPTGHRRFLGPSLSSVRPKNNKQKGNATEGKQILPRVAVETGPRPDFCVLLEYYYGLLFIQKMTIRSGPTGRVPFVTAELVFLHSGPFTASGPCAIGRSPPVGGRPLGGGVNQKAASGSGGWAPVVGPDWEGLAADRPAHIRAPPVPSSGFVGVP</sequence>
<feature type="region of interest" description="Disordered" evidence="1">
    <location>
        <begin position="575"/>
        <end position="612"/>
    </location>
</feature>
<evidence type="ECO:0000313" key="3">
    <source>
        <dbReference type="Proteomes" id="UP000008674"/>
    </source>
</evidence>
<evidence type="ECO:0000313" key="2">
    <source>
        <dbReference type="EMBL" id="ABC45482.1"/>
    </source>
</evidence>
<dbReference type="EnsemblBacteria" id="ABC45482">
    <property type="protein sequence ID" value="ABC45482"/>
    <property type="gene ID" value="SRU_1771"/>
</dbReference>
<feature type="compositionally biased region" description="Basic residues" evidence="1">
    <location>
        <begin position="581"/>
        <end position="591"/>
    </location>
</feature>
<dbReference type="EMBL" id="CP000159">
    <property type="protein sequence ID" value="ABC45482.1"/>
    <property type="molecule type" value="Genomic_DNA"/>
</dbReference>
<dbReference type="HOGENOM" id="CLU_375916_0_0_10"/>
<accession>Q2S1P4</accession>
<gene>
    <name evidence="2" type="ordered locus">SRU_1771</name>
</gene>
<keyword evidence="3" id="KW-1185">Reference proteome</keyword>
<dbReference type="Proteomes" id="UP000008674">
    <property type="component" value="Chromosome"/>
</dbReference>
<dbReference type="KEGG" id="sru:SRU_1771"/>
<evidence type="ECO:0000256" key="1">
    <source>
        <dbReference type="SAM" id="MobiDB-lite"/>
    </source>
</evidence>
<dbReference type="AlphaFoldDB" id="Q2S1P4"/>